<dbReference type="EMBL" id="QKYT01000197">
    <property type="protein sequence ID" value="RIA89986.1"/>
    <property type="molecule type" value="Genomic_DNA"/>
</dbReference>
<comment type="caution">
    <text evidence="1">The sequence shown here is derived from an EMBL/GenBank/DDBJ whole genome shotgun (WGS) entry which is preliminary data.</text>
</comment>
<evidence type="ECO:0000313" key="1">
    <source>
        <dbReference type="EMBL" id="RIA89986.1"/>
    </source>
</evidence>
<name>A0A397SZB1_9GLOM</name>
<evidence type="ECO:0000313" key="2">
    <source>
        <dbReference type="Proteomes" id="UP000265703"/>
    </source>
</evidence>
<gene>
    <name evidence="1" type="ORF">C1645_771042</name>
</gene>
<keyword evidence="2" id="KW-1185">Reference proteome</keyword>
<protein>
    <submittedName>
        <fullName evidence="1">Uncharacterized protein</fullName>
    </submittedName>
</protein>
<organism evidence="1 2">
    <name type="scientific">Glomus cerebriforme</name>
    <dbReference type="NCBI Taxonomy" id="658196"/>
    <lineage>
        <taxon>Eukaryota</taxon>
        <taxon>Fungi</taxon>
        <taxon>Fungi incertae sedis</taxon>
        <taxon>Mucoromycota</taxon>
        <taxon>Glomeromycotina</taxon>
        <taxon>Glomeromycetes</taxon>
        <taxon>Glomerales</taxon>
        <taxon>Glomeraceae</taxon>
        <taxon>Glomus</taxon>
    </lineage>
</organism>
<reference evidence="1 2" key="1">
    <citation type="submission" date="2018-06" db="EMBL/GenBank/DDBJ databases">
        <title>Comparative genomics reveals the genomic features of Rhizophagus irregularis, R. cerebriforme, R. diaphanum and Gigaspora rosea, and their symbiotic lifestyle signature.</title>
        <authorList>
            <person name="Morin E."/>
            <person name="San Clemente H."/>
            <person name="Chen E.C.H."/>
            <person name="De La Providencia I."/>
            <person name="Hainaut M."/>
            <person name="Kuo A."/>
            <person name="Kohler A."/>
            <person name="Murat C."/>
            <person name="Tang N."/>
            <person name="Roy S."/>
            <person name="Loubradou J."/>
            <person name="Henrissat B."/>
            <person name="Grigoriev I.V."/>
            <person name="Corradi N."/>
            <person name="Roux C."/>
            <person name="Martin F.M."/>
        </authorList>
    </citation>
    <scope>NUCLEOTIDE SEQUENCE [LARGE SCALE GENOMIC DNA]</scope>
    <source>
        <strain evidence="1 2">DAOM 227022</strain>
    </source>
</reference>
<dbReference type="AlphaFoldDB" id="A0A397SZB1"/>
<accession>A0A397SZB1</accession>
<dbReference type="Proteomes" id="UP000265703">
    <property type="component" value="Unassembled WGS sequence"/>
</dbReference>
<sequence>MNPTHNQLYNTPIDNNLAASYSGENSSEGSYQTTSALQTPVPYPLTPNFQNQSNQLHPIKFYYLPPDDSYYYFISCKNISYAVTYLLNNGGSNIQFSEYEHTFYFQQQYNNQIYQISCEIVPPYSITYYLNKSIYGNEIVQNNIVQEKLEFTFQQKKNIEFHLTQYLNQYIILN</sequence>
<proteinExistence type="predicted"/>
<dbReference type="OrthoDB" id="2411647at2759"/>